<dbReference type="InterPro" id="IPR004964">
    <property type="entry name" value="PhzA_PhzB"/>
</dbReference>
<keyword evidence="4" id="KW-1185">Reference proteome</keyword>
<dbReference type="RefSeq" id="WP_270678845.1">
    <property type="nucleotide sequence ID" value="NZ_JAQFWP010000031.1"/>
</dbReference>
<dbReference type="SUPFAM" id="SSF54427">
    <property type="entry name" value="NTF2-like"/>
    <property type="match status" value="1"/>
</dbReference>
<proteinExistence type="inferred from homology"/>
<evidence type="ECO:0000313" key="4">
    <source>
        <dbReference type="Proteomes" id="UP001165685"/>
    </source>
</evidence>
<gene>
    <name evidence="3" type="ORF">O4U47_16940</name>
</gene>
<accession>A0ABT4TND6</accession>
<protein>
    <submittedName>
        <fullName evidence="3">PhzA/PhzB family protein</fullName>
    </submittedName>
</protein>
<organism evidence="3 4">
    <name type="scientific">Nocardiopsis suaedae</name>
    <dbReference type="NCBI Taxonomy" id="3018444"/>
    <lineage>
        <taxon>Bacteria</taxon>
        <taxon>Bacillati</taxon>
        <taxon>Actinomycetota</taxon>
        <taxon>Actinomycetes</taxon>
        <taxon>Streptosporangiales</taxon>
        <taxon>Nocardiopsidaceae</taxon>
        <taxon>Nocardiopsis</taxon>
    </lineage>
</organism>
<evidence type="ECO:0000313" key="3">
    <source>
        <dbReference type="EMBL" id="MDA2806201.1"/>
    </source>
</evidence>
<reference evidence="3" key="1">
    <citation type="submission" date="2023-01" db="EMBL/GenBank/DDBJ databases">
        <title>Draft genome sequence of Nocardiopsis sp. LSu2-4 isolated from halophytes.</title>
        <authorList>
            <person name="Duangmal K."/>
            <person name="Chantavorakit T."/>
        </authorList>
    </citation>
    <scope>NUCLEOTIDE SEQUENCE</scope>
    <source>
        <strain evidence="3">LSu2-4</strain>
    </source>
</reference>
<dbReference type="EMBL" id="JAQFWP010000031">
    <property type="protein sequence ID" value="MDA2806201.1"/>
    <property type="molecule type" value="Genomic_DNA"/>
</dbReference>
<dbReference type="InterPro" id="IPR032710">
    <property type="entry name" value="NTF2-like_dom_sf"/>
</dbReference>
<evidence type="ECO:0000256" key="2">
    <source>
        <dbReference type="ARBA" id="ARBA00023194"/>
    </source>
</evidence>
<dbReference type="Proteomes" id="UP001165685">
    <property type="component" value="Unassembled WGS sequence"/>
</dbReference>
<comment type="caution">
    <text evidence="3">The sequence shown here is derived from an EMBL/GenBank/DDBJ whole genome shotgun (WGS) entry which is preliminary data.</text>
</comment>
<comment type="similarity">
    <text evidence="1">Belongs to the PhzA/PhzB family.</text>
</comment>
<name>A0ABT4TND6_9ACTN</name>
<dbReference type="Gene3D" id="3.10.450.50">
    <property type="match status" value="1"/>
</dbReference>
<keyword evidence="2" id="KW-0045">Antibiotic biosynthesis</keyword>
<evidence type="ECO:0000256" key="1">
    <source>
        <dbReference type="ARBA" id="ARBA00009377"/>
    </source>
</evidence>
<sequence>MSDATDAFARDAELRRRNRATVESYLEETKGEARLNRHRLFAEDASAGLWTSDTGEPIMVHGKDRLASHAEWSLKCFPDWHWFNIELYETQDPGRFWVECDGEGLIRFPGYPEGHYKNHFLHYFQVEDGLIVQNREFMNPFNQARALGLEVPRIRREGIPT</sequence>
<dbReference type="Pfam" id="PF03284">
    <property type="entry name" value="PHZA_PHZB"/>
    <property type="match status" value="1"/>
</dbReference>